<dbReference type="RefSeq" id="WP_244957453.1">
    <property type="nucleotide sequence ID" value="NZ_JACICA010000006.1"/>
</dbReference>
<feature type="chain" id="PRO_5031149932" evidence="3">
    <location>
        <begin position="23"/>
        <end position="170"/>
    </location>
</feature>
<evidence type="ECO:0000313" key="4">
    <source>
        <dbReference type="EMBL" id="MBB3702900.1"/>
    </source>
</evidence>
<name>A0A7W5UJ95_9BACT</name>
<protein>
    <submittedName>
        <fullName evidence="4">Outer membrane protein</fullName>
    </submittedName>
</protein>
<gene>
    <name evidence="4" type="ORF">FHS60_001373</name>
</gene>
<dbReference type="InterPro" id="IPR005632">
    <property type="entry name" value="Chaperone_Skp"/>
</dbReference>
<dbReference type="PROSITE" id="PS51257">
    <property type="entry name" value="PROKAR_LIPOPROTEIN"/>
    <property type="match status" value="1"/>
</dbReference>
<keyword evidence="2 3" id="KW-0732">Signal</keyword>
<evidence type="ECO:0000256" key="2">
    <source>
        <dbReference type="ARBA" id="ARBA00022729"/>
    </source>
</evidence>
<dbReference type="EMBL" id="JACICA010000006">
    <property type="protein sequence ID" value="MBB3702900.1"/>
    <property type="molecule type" value="Genomic_DNA"/>
</dbReference>
<dbReference type="Pfam" id="PF03938">
    <property type="entry name" value="OmpH"/>
    <property type="match status" value="1"/>
</dbReference>
<dbReference type="SUPFAM" id="SSF111384">
    <property type="entry name" value="OmpH-like"/>
    <property type="match status" value="1"/>
</dbReference>
<dbReference type="AlphaFoldDB" id="A0A7W5UJ95"/>
<comment type="similarity">
    <text evidence="1">Belongs to the Skp family.</text>
</comment>
<dbReference type="Proteomes" id="UP000541425">
    <property type="component" value="Unassembled WGS sequence"/>
</dbReference>
<proteinExistence type="inferred from homology"/>
<dbReference type="Gene3D" id="3.30.910.20">
    <property type="entry name" value="Skp domain"/>
    <property type="match status" value="1"/>
</dbReference>
<feature type="signal peptide" evidence="3">
    <location>
        <begin position="1"/>
        <end position="22"/>
    </location>
</feature>
<organism evidence="4 5">
    <name type="scientific">Alloprevotella rava</name>
    <dbReference type="NCBI Taxonomy" id="671218"/>
    <lineage>
        <taxon>Bacteria</taxon>
        <taxon>Pseudomonadati</taxon>
        <taxon>Bacteroidota</taxon>
        <taxon>Bacteroidia</taxon>
        <taxon>Bacteroidales</taxon>
        <taxon>Prevotellaceae</taxon>
        <taxon>Alloprevotella</taxon>
    </lineage>
</organism>
<evidence type="ECO:0000256" key="3">
    <source>
        <dbReference type="SAM" id="SignalP"/>
    </source>
</evidence>
<evidence type="ECO:0000313" key="5">
    <source>
        <dbReference type="Proteomes" id="UP000541425"/>
    </source>
</evidence>
<evidence type="ECO:0000256" key="1">
    <source>
        <dbReference type="ARBA" id="ARBA00009091"/>
    </source>
</evidence>
<dbReference type="SMART" id="SM00935">
    <property type="entry name" value="OmpH"/>
    <property type="match status" value="1"/>
</dbReference>
<sequence>MKRTILLMVLLLVGCAAMQAQTALKYGYLHYDSLLVKMSDYAAAQEQLATLRKQYQQETDYNEQSFKRQFAEFLQGQKNFPQNILLKRQRDLQEAMEKSIAFRQSAEELIKKATADLLLPVRQRLDAAIREVGMERGYQFVLNLDNNTVPFVHPQIGEDATPYVREKLKR</sequence>
<dbReference type="GO" id="GO:0051082">
    <property type="term" value="F:unfolded protein binding"/>
    <property type="evidence" value="ECO:0007669"/>
    <property type="project" value="InterPro"/>
</dbReference>
<accession>A0A7W5UJ95</accession>
<dbReference type="PANTHER" id="PTHR35089:SF1">
    <property type="entry name" value="CHAPERONE PROTEIN SKP"/>
    <property type="match status" value="1"/>
</dbReference>
<reference evidence="4 5" key="1">
    <citation type="submission" date="2020-08" db="EMBL/GenBank/DDBJ databases">
        <title>Genomic Encyclopedia of Type Strains, Phase IV (KMG-IV): sequencing the most valuable type-strain genomes for metagenomic binning, comparative biology and taxonomic classification.</title>
        <authorList>
            <person name="Goeker M."/>
        </authorList>
    </citation>
    <scope>NUCLEOTIDE SEQUENCE [LARGE SCALE GENOMIC DNA]</scope>
    <source>
        <strain evidence="4 5">DSM 22548</strain>
    </source>
</reference>
<dbReference type="GO" id="GO:0050821">
    <property type="term" value="P:protein stabilization"/>
    <property type="evidence" value="ECO:0007669"/>
    <property type="project" value="TreeGrafter"/>
</dbReference>
<dbReference type="GO" id="GO:0005829">
    <property type="term" value="C:cytosol"/>
    <property type="evidence" value="ECO:0007669"/>
    <property type="project" value="TreeGrafter"/>
</dbReference>
<dbReference type="PANTHER" id="PTHR35089">
    <property type="entry name" value="CHAPERONE PROTEIN SKP"/>
    <property type="match status" value="1"/>
</dbReference>
<dbReference type="InterPro" id="IPR024930">
    <property type="entry name" value="Skp_dom_sf"/>
</dbReference>
<comment type="caution">
    <text evidence="4">The sequence shown here is derived from an EMBL/GenBank/DDBJ whole genome shotgun (WGS) entry which is preliminary data.</text>
</comment>